<comment type="catalytic activity">
    <reaction evidence="1">
        <text>Hydrolysis of terminal, non-reducing alpha-D-galactose residues in alpha-D-galactosides, including galactose oligosaccharides, galactomannans and galactolipids.</text>
        <dbReference type="EC" id="3.2.1.22"/>
    </reaction>
</comment>
<dbReference type="InterPro" id="IPR041233">
    <property type="entry name" value="Melibiase_C"/>
</dbReference>
<name>A0A819ZMV6_9BILA</name>
<dbReference type="PANTHER" id="PTHR11452:SF75">
    <property type="entry name" value="ALPHA-GALACTOSIDASE MEL1"/>
    <property type="match status" value="1"/>
</dbReference>
<dbReference type="FunFam" id="2.60.40.1180:FF:000008">
    <property type="entry name" value="Alpha-galactosidase"/>
    <property type="match status" value="1"/>
</dbReference>
<dbReference type="AlphaFoldDB" id="A0A819ZMV6"/>
<evidence type="ECO:0000313" key="9">
    <source>
        <dbReference type="EMBL" id="CAF4174836.1"/>
    </source>
</evidence>
<organism evidence="9 10">
    <name type="scientific">Rotaria sordida</name>
    <dbReference type="NCBI Taxonomy" id="392033"/>
    <lineage>
        <taxon>Eukaryota</taxon>
        <taxon>Metazoa</taxon>
        <taxon>Spiralia</taxon>
        <taxon>Gnathifera</taxon>
        <taxon>Rotifera</taxon>
        <taxon>Eurotatoria</taxon>
        <taxon>Bdelloidea</taxon>
        <taxon>Philodinida</taxon>
        <taxon>Philodinidae</taxon>
        <taxon>Rotaria</taxon>
    </lineage>
</organism>
<feature type="domain" description="Alpha galactosidase C-terminal" evidence="8">
    <location>
        <begin position="21"/>
        <end position="98"/>
    </location>
</feature>
<protein>
    <recommendedName>
        <fullName evidence="3">alpha-galactosidase</fullName>
        <ecNumber evidence="3">3.2.1.22</ecNumber>
    </recommendedName>
</protein>
<evidence type="ECO:0000313" key="10">
    <source>
        <dbReference type="Proteomes" id="UP000663874"/>
    </source>
</evidence>
<dbReference type="InterPro" id="IPR002241">
    <property type="entry name" value="Glyco_hydro_27"/>
</dbReference>
<accession>A0A819ZMV6</accession>
<keyword evidence="4" id="KW-0732">Signal</keyword>
<evidence type="ECO:0000256" key="1">
    <source>
        <dbReference type="ARBA" id="ARBA00001255"/>
    </source>
</evidence>
<comment type="similarity">
    <text evidence="2">Belongs to the glycosyl hydrolase 27 family.</text>
</comment>
<evidence type="ECO:0000256" key="7">
    <source>
        <dbReference type="ARBA" id="ARBA00023295"/>
    </source>
</evidence>
<keyword evidence="6" id="KW-1015">Disulfide bond</keyword>
<dbReference type="Gene3D" id="2.60.40.1180">
    <property type="entry name" value="Golgi alpha-mannosidase II"/>
    <property type="match status" value="1"/>
</dbReference>
<dbReference type="Proteomes" id="UP000663874">
    <property type="component" value="Unassembled WGS sequence"/>
</dbReference>
<keyword evidence="5" id="KW-0378">Hydrolase</keyword>
<comment type="caution">
    <text evidence="9">The sequence shown here is derived from an EMBL/GenBank/DDBJ whole genome shotgun (WGS) entry which is preliminary data.</text>
</comment>
<dbReference type="Pfam" id="PF17801">
    <property type="entry name" value="Melibiase_C"/>
    <property type="match status" value="1"/>
</dbReference>
<dbReference type="InterPro" id="IPR013780">
    <property type="entry name" value="Glyco_hydro_b"/>
</dbReference>
<dbReference type="EMBL" id="CAJOBE010014168">
    <property type="protein sequence ID" value="CAF4174836.1"/>
    <property type="molecule type" value="Genomic_DNA"/>
</dbReference>
<dbReference type="SUPFAM" id="SSF51011">
    <property type="entry name" value="Glycosyl hydrolase domain"/>
    <property type="match status" value="1"/>
</dbReference>
<evidence type="ECO:0000256" key="3">
    <source>
        <dbReference type="ARBA" id="ARBA00012755"/>
    </source>
</evidence>
<dbReference type="GO" id="GO:0004557">
    <property type="term" value="F:alpha-galactosidase activity"/>
    <property type="evidence" value="ECO:0007669"/>
    <property type="project" value="UniProtKB-EC"/>
</dbReference>
<reference evidence="9" key="1">
    <citation type="submission" date="2021-02" db="EMBL/GenBank/DDBJ databases">
        <authorList>
            <person name="Nowell W R."/>
        </authorList>
    </citation>
    <scope>NUCLEOTIDE SEQUENCE</scope>
</reference>
<sequence length="109" mass="11911">MNGKCLDVYNFDGPNVDTHTSELEIWAGPLSDGSQAVLLFNRVDSGSEPITVKWSDIGFPINQSDVVRDLWARKDLGTFTGSYTSPNIDHHAVMMLKITLTNEGTSPGV</sequence>
<proteinExistence type="inferred from homology"/>
<evidence type="ECO:0000259" key="8">
    <source>
        <dbReference type="Pfam" id="PF17801"/>
    </source>
</evidence>
<evidence type="ECO:0000256" key="5">
    <source>
        <dbReference type="ARBA" id="ARBA00022801"/>
    </source>
</evidence>
<evidence type="ECO:0000256" key="6">
    <source>
        <dbReference type="ARBA" id="ARBA00023157"/>
    </source>
</evidence>
<dbReference type="PANTHER" id="PTHR11452">
    <property type="entry name" value="ALPHA-GALACTOSIDASE/ALPHA-N-ACETYLGALACTOSAMINIDASE"/>
    <property type="match status" value="1"/>
</dbReference>
<gene>
    <name evidence="9" type="ORF">FNK824_LOCUS34887</name>
</gene>
<evidence type="ECO:0000256" key="2">
    <source>
        <dbReference type="ARBA" id="ARBA00009743"/>
    </source>
</evidence>
<dbReference type="GO" id="GO:0005975">
    <property type="term" value="P:carbohydrate metabolic process"/>
    <property type="evidence" value="ECO:0007669"/>
    <property type="project" value="InterPro"/>
</dbReference>
<dbReference type="EC" id="3.2.1.22" evidence="3"/>
<keyword evidence="7" id="KW-0326">Glycosidase</keyword>
<evidence type="ECO:0000256" key="4">
    <source>
        <dbReference type="ARBA" id="ARBA00022729"/>
    </source>
</evidence>